<gene>
    <name evidence="1" type="ORF">RSOLAG1IB_07081</name>
</gene>
<keyword evidence="2" id="KW-1185">Reference proteome</keyword>
<dbReference type="Proteomes" id="UP000059188">
    <property type="component" value="Unassembled WGS sequence"/>
</dbReference>
<dbReference type="EMBL" id="LN679116">
    <property type="protein sequence ID" value="CEL54478.1"/>
    <property type="molecule type" value="Genomic_DNA"/>
</dbReference>
<reference evidence="1 2" key="1">
    <citation type="submission" date="2014-11" db="EMBL/GenBank/DDBJ databases">
        <authorList>
            <person name="Wibberg Daniel"/>
        </authorList>
    </citation>
    <scope>NUCLEOTIDE SEQUENCE [LARGE SCALE GENOMIC DNA]</scope>
    <source>
        <strain evidence="1">Rhizoctonia solani AG1-IB 7/3/14</strain>
    </source>
</reference>
<evidence type="ECO:0000313" key="2">
    <source>
        <dbReference type="Proteomes" id="UP000059188"/>
    </source>
</evidence>
<sequence length="84" mass="9825">MFSFINEWRSRPLDYRLISDRDQPEQSDPIIDDILAEDVRRKIDRNILPLMMLLYGVQYLDKATLGRAAVLGFIEDNNLSVNQL</sequence>
<proteinExistence type="predicted"/>
<dbReference type="AlphaFoldDB" id="A0A0B7FE73"/>
<accession>A0A0B7FE73</accession>
<organism evidence="1 2">
    <name type="scientific">Thanatephorus cucumeris (strain AG1-IB / isolate 7/3/14)</name>
    <name type="common">Lettuce bottom rot fungus</name>
    <name type="synonym">Rhizoctonia solani</name>
    <dbReference type="NCBI Taxonomy" id="1108050"/>
    <lineage>
        <taxon>Eukaryota</taxon>
        <taxon>Fungi</taxon>
        <taxon>Dikarya</taxon>
        <taxon>Basidiomycota</taxon>
        <taxon>Agaricomycotina</taxon>
        <taxon>Agaricomycetes</taxon>
        <taxon>Cantharellales</taxon>
        <taxon>Ceratobasidiaceae</taxon>
        <taxon>Rhizoctonia</taxon>
        <taxon>Rhizoctonia solani AG-1</taxon>
    </lineage>
</organism>
<dbReference type="STRING" id="1108050.A0A0B7FE73"/>
<evidence type="ECO:0000313" key="1">
    <source>
        <dbReference type="EMBL" id="CEL54478.1"/>
    </source>
</evidence>
<name>A0A0B7FE73_THACB</name>
<dbReference type="OrthoDB" id="6730379at2759"/>
<protein>
    <submittedName>
        <fullName evidence="1">Uncharacterized protein</fullName>
    </submittedName>
</protein>